<proteinExistence type="predicted"/>
<dbReference type="Gene3D" id="2.30.30.400">
    <property type="entry name" value="Rof-like"/>
    <property type="match status" value="1"/>
</dbReference>
<evidence type="ECO:0000313" key="2">
    <source>
        <dbReference type="Proteomes" id="UP000308901"/>
    </source>
</evidence>
<dbReference type="OrthoDB" id="5344363at2"/>
<dbReference type="InterPro" id="IPR023534">
    <property type="entry name" value="Rof/RNase_P-like"/>
</dbReference>
<organism evidence="1 2">
    <name type="scientific">Arcobacter arenosus</name>
    <dbReference type="NCBI Taxonomy" id="2576037"/>
    <lineage>
        <taxon>Bacteria</taxon>
        <taxon>Pseudomonadati</taxon>
        <taxon>Campylobacterota</taxon>
        <taxon>Epsilonproteobacteria</taxon>
        <taxon>Campylobacterales</taxon>
        <taxon>Arcobacteraceae</taxon>
        <taxon>Arcobacter</taxon>
    </lineage>
</organism>
<sequence>MDEKYKPISCYFYDELEALAVKKIKSKILYQNGDSQNEIEDFIIDFRTLNKEEFMILDNGIEIRLDKILKVNGKKPQTTC</sequence>
<reference evidence="1 2" key="1">
    <citation type="submission" date="2019-05" db="EMBL/GenBank/DDBJ databases">
        <title>Arcobacter sp. nov., isolated from sea sediment.</title>
        <authorList>
            <person name="Kim W."/>
        </authorList>
    </citation>
    <scope>NUCLEOTIDE SEQUENCE [LARGE SCALE GENOMIC DNA]</scope>
    <source>
        <strain evidence="1 2">CAU 1517</strain>
    </source>
</reference>
<dbReference type="AlphaFoldDB" id="A0A5R8Y2S0"/>
<comment type="caution">
    <text evidence="1">The sequence shown here is derived from an EMBL/GenBank/DDBJ whole genome shotgun (WGS) entry which is preliminary data.</text>
</comment>
<evidence type="ECO:0000313" key="1">
    <source>
        <dbReference type="EMBL" id="TLP39582.1"/>
    </source>
</evidence>
<protein>
    <recommendedName>
        <fullName evidence="3">Transcriptional antiterminator Rof</fullName>
    </recommendedName>
</protein>
<dbReference type="Proteomes" id="UP000308901">
    <property type="component" value="Unassembled WGS sequence"/>
</dbReference>
<dbReference type="InterPro" id="IPR038626">
    <property type="entry name" value="Rof-like_sf"/>
</dbReference>
<name>A0A5R8Y2S0_9BACT</name>
<keyword evidence="2" id="KW-1185">Reference proteome</keyword>
<evidence type="ECO:0008006" key="3">
    <source>
        <dbReference type="Google" id="ProtNLM"/>
    </source>
</evidence>
<accession>A0A5R8Y2S0</accession>
<gene>
    <name evidence="1" type="ORF">FDK22_06865</name>
</gene>
<dbReference type="EMBL" id="VANU01000002">
    <property type="protein sequence ID" value="TLP39582.1"/>
    <property type="molecule type" value="Genomic_DNA"/>
</dbReference>
<dbReference type="RefSeq" id="WP_138152164.1">
    <property type="nucleotide sequence ID" value="NZ_VANU01000002.1"/>
</dbReference>
<dbReference type="SUPFAM" id="SSF101744">
    <property type="entry name" value="Rof/RNase P subunit-like"/>
    <property type="match status" value="1"/>
</dbReference>